<evidence type="ECO:0000313" key="2">
    <source>
        <dbReference type="Proteomes" id="UP000237000"/>
    </source>
</evidence>
<gene>
    <name evidence="1" type="ORF">TorRG33x02_319670</name>
</gene>
<organism evidence="1 2">
    <name type="scientific">Trema orientale</name>
    <name type="common">Charcoal tree</name>
    <name type="synonym">Celtis orientalis</name>
    <dbReference type="NCBI Taxonomy" id="63057"/>
    <lineage>
        <taxon>Eukaryota</taxon>
        <taxon>Viridiplantae</taxon>
        <taxon>Streptophyta</taxon>
        <taxon>Embryophyta</taxon>
        <taxon>Tracheophyta</taxon>
        <taxon>Spermatophyta</taxon>
        <taxon>Magnoliopsida</taxon>
        <taxon>eudicotyledons</taxon>
        <taxon>Gunneridae</taxon>
        <taxon>Pentapetalae</taxon>
        <taxon>rosids</taxon>
        <taxon>fabids</taxon>
        <taxon>Rosales</taxon>
        <taxon>Cannabaceae</taxon>
        <taxon>Trema</taxon>
    </lineage>
</organism>
<feature type="non-terminal residue" evidence="1">
    <location>
        <position position="91"/>
    </location>
</feature>
<dbReference type="EMBL" id="JXTC01000513">
    <property type="protein sequence ID" value="PON48664.1"/>
    <property type="molecule type" value="Genomic_DNA"/>
</dbReference>
<proteinExistence type="predicted"/>
<comment type="caution">
    <text evidence="1">The sequence shown here is derived from an EMBL/GenBank/DDBJ whole genome shotgun (WGS) entry which is preliminary data.</text>
</comment>
<evidence type="ECO:0000313" key="1">
    <source>
        <dbReference type="EMBL" id="PON48664.1"/>
    </source>
</evidence>
<dbReference type="OrthoDB" id="10372077at2759"/>
<dbReference type="Proteomes" id="UP000237000">
    <property type="component" value="Unassembled WGS sequence"/>
</dbReference>
<reference evidence="2" key="1">
    <citation type="submission" date="2016-06" db="EMBL/GenBank/DDBJ databases">
        <title>Parallel loss of symbiosis genes in relatives of nitrogen-fixing non-legume Parasponia.</title>
        <authorList>
            <person name="Van Velzen R."/>
            <person name="Holmer R."/>
            <person name="Bu F."/>
            <person name="Rutten L."/>
            <person name="Van Zeijl A."/>
            <person name="Liu W."/>
            <person name="Santuari L."/>
            <person name="Cao Q."/>
            <person name="Sharma T."/>
            <person name="Shen D."/>
            <person name="Roswanjaya Y."/>
            <person name="Wardhani T."/>
            <person name="Kalhor M.S."/>
            <person name="Jansen J."/>
            <person name="Van den Hoogen J."/>
            <person name="Gungor B."/>
            <person name="Hartog M."/>
            <person name="Hontelez J."/>
            <person name="Verver J."/>
            <person name="Yang W.-C."/>
            <person name="Schijlen E."/>
            <person name="Repin R."/>
            <person name="Schilthuizen M."/>
            <person name="Schranz E."/>
            <person name="Heidstra R."/>
            <person name="Miyata K."/>
            <person name="Fedorova E."/>
            <person name="Kohlen W."/>
            <person name="Bisseling T."/>
            <person name="Smit S."/>
            <person name="Geurts R."/>
        </authorList>
    </citation>
    <scope>NUCLEOTIDE SEQUENCE [LARGE SCALE GENOMIC DNA]</scope>
    <source>
        <strain evidence="2">cv. RG33-2</strain>
    </source>
</reference>
<keyword evidence="2" id="KW-1185">Reference proteome</keyword>
<accession>A0A2P5BIN5</accession>
<dbReference type="InParanoid" id="A0A2P5BIN5"/>
<protein>
    <submittedName>
        <fullName evidence="1">Uncharacterized protein</fullName>
    </submittedName>
</protein>
<sequence length="91" mass="10092">MGNGLSGAVDKQLQVAGGMKRGICFGMLWTTLNKISDFGIGTCPHSSTCIDRSQLFISLLFHMYGGYSLTPEHYNSWYFSSLEDEKLGNNF</sequence>
<name>A0A2P5BIN5_TREOI</name>
<dbReference type="AlphaFoldDB" id="A0A2P5BIN5"/>